<feature type="signal peptide" evidence="1">
    <location>
        <begin position="1"/>
        <end position="19"/>
    </location>
</feature>
<dbReference type="OrthoDB" id="5849460at2759"/>
<gene>
    <name evidence="3" type="ORF">L596_022471</name>
</gene>
<feature type="domain" description="DUF7808" evidence="2">
    <location>
        <begin position="24"/>
        <end position="154"/>
    </location>
</feature>
<evidence type="ECO:0000313" key="3">
    <source>
        <dbReference type="EMBL" id="TKR70441.1"/>
    </source>
</evidence>
<dbReference type="STRING" id="34508.A0A4U5MLW7"/>
<reference evidence="3 4" key="1">
    <citation type="journal article" date="2015" name="Genome Biol.">
        <title>Comparative genomics of Steinernema reveals deeply conserved gene regulatory networks.</title>
        <authorList>
            <person name="Dillman A.R."/>
            <person name="Macchietto M."/>
            <person name="Porter C.F."/>
            <person name="Rogers A."/>
            <person name="Williams B."/>
            <person name="Antoshechkin I."/>
            <person name="Lee M.M."/>
            <person name="Goodwin Z."/>
            <person name="Lu X."/>
            <person name="Lewis E.E."/>
            <person name="Goodrich-Blair H."/>
            <person name="Stock S.P."/>
            <person name="Adams B.J."/>
            <person name="Sternberg P.W."/>
            <person name="Mortazavi A."/>
        </authorList>
    </citation>
    <scope>NUCLEOTIDE SEQUENCE [LARGE SCALE GENOMIC DNA]</scope>
    <source>
        <strain evidence="3 4">ALL</strain>
    </source>
</reference>
<accession>A0A4U5MLW7</accession>
<dbReference type="Proteomes" id="UP000298663">
    <property type="component" value="Unassembled WGS sequence"/>
</dbReference>
<dbReference type="EMBL" id="AZBU02000007">
    <property type="protein sequence ID" value="TKR70441.1"/>
    <property type="molecule type" value="Genomic_DNA"/>
</dbReference>
<dbReference type="AlphaFoldDB" id="A0A4U5MLW7"/>
<organism evidence="3 4">
    <name type="scientific">Steinernema carpocapsae</name>
    <name type="common">Entomopathogenic nematode</name>
    <dbReference type="NCBI Taxonomy" id="34508"/>
    <lineage>
        <taxon>Eukaryota</taxon>
        <taxon>Metazoa</taxon>
        <taxon>Ecdysozoa</taxon>
        <taxon>Nematoda</taxon>
        <taxon>Chromadorea</taxon>
        <taxon>Rhabditida</taxon>
        <taxon>Tylenchina</taxon>
        <taxon>Panagrolaimomorpha</taxon>
        <taxon>Strongyloidoidea</taxon>
        <taxon>Steinernematidae</taxon>
        <taxon>Steinernema</taxon>
    </lineage>
</organism>
<proteinExistence type="predicted"/>
<protein>
    <recommendedName>
        <fullName evidence="2">DUF7808 domain-containing protein</fullName>
    </recommendedName>
</protein>
<evidence type="ECO:0000259" key="2">
    <source>
        <dbReference type="Pfam" id="PF25096"/>
    </source>
</evidence>
<name>A0A4U5MLW7_STECR</name>
<sequence length="158" mass="18125">MGLGLQSLLFAAFIALVAAQASNHNQFRQYNCQAKKNGEGTDCTLTMKRHRDENEEVTVEQNKGCFEELTKQGEKRLYCPMFCADAFAGFFIAKVPASNTKCIKFLTYKVEPRENEWYFWRSGDCLNEPLQFDLGCSFNYSAKEVNNVREFLAKKKSQ</sequence>
<evidence type="ECO:0000256" key="1">
    <source>
        <dbReference type="SAM" id="SignalP"/>
    </source>
</evidence>
<reference evidence="3 4" key="2">
    <citation type="journal article" date="2019" name="G3 (Bethesda)">
        <title>Hybrid Assembly of the Genome of the Entomopathogenic Nematode Steinernema carpocapsae Identifies the X-Chromosome.</title>
        <authorList>
            <person name="Serra L."/>
            <person name="Macchietto M."/>
            <person name="Macias-Munoz A."/>
            <person name="McGill C.J."/>
            <person name="Rodriguez I.M."/>
            <person name="Rodriguez B."/>
            <person name="Murad R."/>
            <person name="Mortazavi A."/>
        </authorList>
    </citation>
    <scope>NUCLEOTIDE SEQUENCE [LARGE SCALE GENOMIC DNA]</scope>
    <source>
        <strain evidence="3 4">ALL</strain>
    </source>
</reference>
<keyword evidence="4" id="KW-1185">Reference proteome</keyword>
<evidence type="ECO:0000313" key="4">
    <source>
        <dbReference type="Proteomes" id="UP000298663"/>
    </source>
</evidence>
<comment type="caution">
    <text evidence="3">The sequence shown here is derived from an EMBL/GenBank/DDBJ whole genome shotgun (WGS) entry which is preliminary data.</text>
</comment>
<dbReference type="PANTHER" id="PTHR34493">
    <property type="entry name" value="PROTEIN CBG13422-RELATED"/>
    <property type="match status" value="1"/>
</dbReference>
<keyword evidence="1" id="KW-0732">Signal</keyword>
<dbReference type="Pfam" id="PF25096">
    <property type="entry name" value="DUF7808"/>
    <property type="match status" value="1"/>
</dbReference>
<dbReference type="InterPro" id="IPR056710">
    <property type="entry name" value="DUF7808"/>
</dbReference>
<feature type="chain" id="PRO_5020607464" description="DUF7808 domain-containing protein" evidence="1">
    <location>
        <begin position="20"/>
        <end position="158"/>
    </location>
</feature>